<evidence type="ECO:0000256" key="10">
    <source>
        <dbReference type="ARBA" id="ARBA00022989"/>
    </source>
</evidence>
<keyword evidence="4" id="KW-0597">Phosphoprotein</keyword>
<feature type="region of interest" description="Disordered" evidence="18">
    <location>
        <begin position="918"/>
        <end position="965"/>
    </location>
</feature>
<keyword evidence="6" id="KW-0677">Repeat</keyword>
<keyword evidence="12" id="KW-0811">Translocation</keyword>
<feature type="compositionally biased region" description="Basic and acidic residues" evidence="18">
    <location>
        <begin position="930"/>
        <end position="945"/>
    </location>
</feature>
<evidence type="ECO:0000256" key="14">
    <source>
        <dbReference type="ARBA" id="ARBA00053537"/>
    </source>
</evidence>
<dbReference type="Gene3D" id="1.10.287.1490">
    <property type="match status" value="1"/>
</dbReference>
<keyword evidence="13" id="KW-0472">Membrane</keyword>
<dbReference type="AlphaFoldDB" id="A0A8C9DCX5"/>
<name>A0A8C9DCX5_PROSS</name>
<evidence type="ECO:0000256" key="7">
    <source>
        <dbReference type="ARBA" id="ARBA00022824"/>
    </source>
</evidence>
<proteinExistence type="predicted"/>
<dbReference type="Ensembl" id="ENSPSMT00000000413.1">
    <property type="protein sequence ID" value="ENSPSMP00000000354.1"/>
    <property type="gene ID" value="ENSPSMG00000000299.1"/>
</dbReference>
<reference evidence="20" key="2">
    <citation type="submission" date="2025-09" db="UniProtKB">
        <authorList>
            <consortium name="Ensembl"/>
        </authorList>
    </citation>
    <scope>IDENTIFICATION</scope>
</reference>
<evidence type="ECO:0000256" key="9">
    <source>
        <dbReference type="ARBA" id="ARBA00022927"/>
    </source>
</evidence>
<evidence type="ECO:0000259" key="19">
    <source>
        <dbReference type="Pfam" id="PF05104"/>
    </source>
</evidence>
<evidence type="ECO:0000256" key="8">
    <source>
        <dbReference type="ARBA" id="ARBA00022843"/>
    </source>
</evidence>
<feature type="coiled-coil region" evidence="17">
    <location>
        <begin position="610"/>
        <end position="753"/>
    </location>
</feature>
<dbReference type="PANTHER" id="PTHR18939:SF4">
    <property type="entry name" value="RIBOSOME-BINDING PROTEIN 1"/>
    <property type="match status" value="1"/>
</dbReference>
<dbReference type="PANTHER" id="PTHR18939">
    <property type="entry name" value="RIBOSOME BINDING PROTEIN-1"/>
    <property type="match status" value="1"/>
</dbReference>
<dbReference type="InterPro" id="IPR007794">
    <property type="entry name" value="Rib_rcpt_KP"/>
</dbReference>
<evidence type="ECO:0000256" key="11">
    <source>
        <dbReference type="ARBA" id="ARBA00022990"/>
    </source>
</evidence>
<feature type="region of interest" description="Disordered" evidence="18">
    <location>
        <begin position="756"/>
        <end position="784"/>
    </location>
</feature>
<evidence type="ECO:0000256" key="15">
    <source>
        <dbReference type="ARBA" id="ARBA00069514"/>
    </source>
</evidence>
<evidence type="ECO:0000256" key="3">
    <source>
        <dbReference type="ARBA" id="ARBA00022499"/>
    </source>
</evidence>
<evidence type="ECO:0000256" key="6">
    <source>
        <dbReference type="ARBA" id="ARBA00022737"/>
    </source>
</evidence>
<evidence type="ECO:0000256" key="1">
    <source>
        <dbReference type="ARBA" id="ARBA00004643"/>
    </source>
</evidence>
<keyword evidence="9" id="KW-0653">Protein transport</keyword>
<accession>A0A8C9DCX5</accession>
<evidence type="ECO:0000313" key="20">
    <source>
        <dbReference type="Ensembl" id="ENSPSMP00000000354.1"/>
    </source>
</evidence>
<keyword evidence="10" id="KW-1133">Transmembrane helix</keyword>
<evidence type="ECO:0000256" key="12">
    <source>
        <dbReference type="ARBA" id="ARBA00023010"/>
    </source>
</evidence>
<evidence type="ECO:0000256" key="5">
    <source>
        <dbReference type="ARBA" id="ARBA00022692"/>
    </source>
</evidence>
<dbReference type="FunFam" id="1.10.287.1490:FF:000010">
    <property type="entry name" value="Ribosome binding protein 1"/>
    <property type="match status" value="1"/>
</dbReference>
<keyword evidence="5" id="KW-0812">Transmembrane</keyword>
<comment type="function">
    <text evidence="14">Acts as a ribosome receptor and mediates interaction between the ribosome and the endoplasmic reticulum membrane.</text>
</comment>
<evidence type="ECO:0000256" key="18">
    <source>
        <dbReference type="SAM" id="MobiDB-lite"/>
    </source>
</evidence>
<keyword evidence="11" id="KW-0007">Acetylation</keyword>
<keyword evidence="7" id="KW-0256">Endoplasmic reticulum</keyword>
<organism evidence="20 21">
    <name type="scientific">Prolemur simus</name>
    <name type="common">Greater bamboo lemur</name>
    <name type="synonym">Hapalemur simus</name>
    <dbReference type="NCBI Taxonomy" id="1328070"/>
    <lineage>
        <taxon>Eukaryota</taxon>
        <taxon>Metazoa</taxon>
        <taxon>Chordata</taxon>
        <taxon>Craniata</taxon>
        <taxon>Vertebrata</taxon>
        <taxon>Euteleostomi</taxon>
        <taxon>Mammalia</taxon>
        <taxon>Eutheria</taxon>
        <taxon>Euarchontoglires</taxon>
        <taxon>Primates</taxon>
        <taxon>Strepsirrhini</taxon>
        <taxon>Lemuriformes</taxon>
        <taxon>Lemuridae</taxon>
        <taxon>Prolemur</taxon>
    </lineage>
</organism>
<feature type="coiled-coil region" evidence="17">
    <location>
        <begin position="790"/>
        <end position="897"/>
    </location>
</feature>
<evidence type="ECO:0000256" key="2">
    <source>
        <dbReference type="ARBA" id="ARBA00022448"/>
    </source>
</evidence>
<dbReference type="InterPro" id="IPR040248">
    <property type="entry name" value="RRBP1"/>
</dbReference>
<dbReference type="Proteomes" id="UP000694414">
    <property type="component" value="Unplaced"/>
</dbReference>
<sequence>MVVVPPVGAKASTPATSTAQGKKAEGAQNQGKKAEGAQNQGRKAEGAQNQGRKAEGAQNQGKKAEGAQNQGKKAEGVTNQGKKAEGVPSQGKRAEGTPNQGKKAEGSPNQGKKVDAAANQGKKRESPPIQGKNTDMVQSQEAPKQEAPAKKKSGSKKKGDPGPPDSDSPLYLPYKTLVSTVGSMVFNEGEAQRLIEILSEKAGIIQDTWHKATQKGDPVAILKRQLEEKEKLLATEQEDVAVAKSKLRELNKEMAAEKAKAAAVEAKVKKQLVAREQEITAVQTRMQASYREHVKEVQQLQGKIRTLQEQLENGPNTQLARLQQENSILRDALNQATSQVESKQNAELAKLRQELSKVSKELVEKSEAARQEEQQRKALEAKAAAFEKQVLQLQASHKESEDALQKRLDEVSRELCRTQTSHASLRADAEKAQEQQQQMAELHSKLQSSEAEVRSKCEELSGLHGQLTEARVENSQLMERIRSIEALLEAGQARDAQASREEADQQQTRLKDLESQVSCLEKEATELREAVEQQKVKNNDLREKNWKAMEALATAERACEEKLHSLTQAKEESEKQLHLTETQTREALLALLPELSFSVHQVGRDLASKLREAEETQSTLQAECDQYRTILGETEGMLKDLQKSVEEEEQVWKARVGATEEELQKSQATVKHLEEIVEKLKGELESSDQVREHTSHLEAELEKHMAAASAECQNYAKEVAGLRQLLLESQSQLDAAKSEAQKQSDELALVRQQLSEMKSHVEDGDIAGSPAASPEAPPAKQDPVELKTQLERTEAVLEDEQMQRHKLMAEFEEAQTVACRLQEELEKLRSAGPLESSETEEAAQLKERLEKEKKLTSDLGRAATKLQELLKTTQEQLAQEKDTVKKLQEQLEKTVSVPCPCWGHTWGSAHTGRRWESELLGGGHSAGSPTEEKWNSTSGGDRDFLTWHQPTRPSTPLLPSVGRDV</sequence>
<keyword evidence="8" id="KW-0832">Ubl conjugation</keyword>
<evidence type="ECO:0000313" key="21">
    <source>
        <dbReference type="Proteomes" id="UP000694414"/>
    </source>
</evidence>
<dbReference type="GO" id="GO:0015031">
    <property type="term" value="P:protein transport"/>
    <property type="evidence" value="ECO:0007669"/>
    <property type="project" value="UniProtKB-KW"/>
</dbReference>
<comment type="subcellular location">
    <subcellularLocation>
        <location evidence="1">Endoplasmic reticulum membrane</location>
        <topology evidence="1">Single-pass type III membrane protein</topology>
    </subcellularLocation>
</comment>
<evidence type="ECO:0000256" key="16">
    <source>
        <dbReference type="ARBA" id="ARBA00076247"/>
    </source>
</evidence>
<feature type="compositionally biased region" description="Polar residues" evidence="18">
    <location>
        <begin position="27"/>
        <end position="81"/>
    </location>
</feature>
<evidence type="ECO:0000256" key="4">
    <source>
        <dbReference type="ARBA" id="ARBA00022553"/>
    </source>
</evidence>
<dbReference type="GeneTree" id="ENSGT00940000158015"/>
<keyword evidence="3" id="KW-1017">Isopeptide bond</keyword>
<dbReference type="GO" id="GO:0005789">
    <property type="term" value="C:endoplasmic reticulum membrane"/>
    <property type="evidence" value="ECO:0007669"/>
    <property type="project" value="UniProtKB-SubCell"/>
</dbReference>
<keyword evidence="2" id="KW-0813">Transport</keyword>
<feature type="region of interest" description="Disordered" evidence="18">
    <location>
        <begin position="1"/>
        <end position="172"/>
    </location>
</feature>
<protein>
    <recommendedName>
        <fullName evidence="15">Ribosome-binding protein 1</fullName>
    </recommendedName>
    <alternativeName>
        <fullName evidence="16">Ribosome receptor protein</fullName>
    </alternativeName>
</protein>
<keyword evidence="21" id="KW-1185">Reference proteome</keyword>
<feature type="region of interest" description="Disordered" evidence="18">
    <location>
        <begin position="360"/>
        <end position="379"/>
    </location>
</feature>
<gene>
    <name evidence="20" type="primary">RRBP1</name>
</gene>
<evidence type="ECO:0000256" key="17">
    <source>
        <dbReference type="SAM" id="Coils"/>
    </source>
</evidence>
<feature type="coiled-coil region" evidence="17">
    <location>
        <begin position="422"/>
        <end position="583"/>
    </location>
</feature>
<feature type="domain" description="Ribosome receptor lysine/proline rich" evidence="19">
    <location>
        <begin position="724"/>
        <end position="855"/>
    </location>
</feature>
<keyword evidence="17" id="KW-0175">Coiled coil</keyword>
<evidence type="ECO:0000256" key="13">
    <source>
        <dbReference type="ARBA" id="ARBA00023136"/>
    </source>
</evidence>
<dbReference type="Pfam" id="PF05104">
    <property type="entry name" value="Rib_recp_KP_reg"/>
    <property type="match status" value="1"/>
</dbReference>
<reference evidence="20" key="1">
    <citation type="submission" date="2025-08" db="UniProtKB">
        <authorList>
            <consortium name="Ensembl"/>
        </authorList>
    </citation>
    <scope>IDENTIFICATION</scope>
</reference>